<sequence>MRSEMVGDAIKVRKMPIKKIFDFKGIALHPKTVLPKEFMYPPNYGFEIYGNAINLAIKFIALLVFIVLAIVVTEIVNIFGWDRQDISLRSLSKHFYEMCNEMFDEDFKEDPNNPYPLPSSLSVDLRNNFFKISNYIKKKSSEIEMVVKTFREDMKGIKFQ</sequence>
<dbReference type="EMBL" id="KZ308222">
    <property type="protein sequence ID" value="KAG8225040.1"/>
    <property type="molecule type" value="Genomic_DNA"/>
</dbReference>
<reference evidence="2" key="1">
    <citation type="submission" date="2013-04" db="EMBL/GenBank/DDBJ databases">
        <authorList>
            <person name="Qu J."/>
            <person name="Murali S.C."/>
            <person name="Bandaranaike D."/>
            <person name="Bellair M."/>
            <person name="Blankenburg K."/>
            <person name="Chao H."/>
            <person name="Dinh H."/>
            <person name="Doddapaneni H."/>
            <person name="Downs B."/>
            <person name="Dugan-Rocha S."/>
            <person name="Elkadiri S."/>
            <person name="Gnanaolivu R.D."/>
            <person name="Hernandez B."/>
            <person name="Javaid M."/>
            <person name="Jayaseelan J.C."/>
            <person name="Lee S."/>
            <person name="Li M."/>
            <person name="Ming W."/>
            <person name="Munidasa M."/>
            <person name="Muniz J."/>
            <person name="Nguyen L."/>
            <person name="Ongeri F."/>
            <person name="Osuji N."/>
            <person name="Pu L.-L."/>
            <person name="Puazo M."/>
            <person name="Qu C."/>
            <person name="Quiroz J."/>
            <person name="Raj R."/>
            <person name="Weissenberger G."/>
            <person name="Xin Y."/>
            <person name="Zou X."/>
            <person name="Han Y."/>
            <person name="Richards S."/>
            <person name="Worley K."/>
            <person name="Muzny D."/>
            <person name="Gibbs R."/>
        </authorList>
    </citation>
    <scope>NUCLEOTIDE SEQUENCE</scope>
    <source>
        <strain evidence="2">Sampled in the wild</strain>
    </source>
</reference>
<keyword evidence="3" id="KW-1185">Reference proteome</keyword>
<keyword evidence="1" id="KW-1133">Transmembrane helix</keyword>
<name>A0A8K0JYI9_LADFU</name>
<evidence type="ECO:0000313" key="2">
    <source>
        <dbReference type="EMBL" id="KAG8225040.1"/>
    </source>
</evidence>
<dbReference type="AlphaFoldDB" id="A0A8K0JYI9"/>
<organism evidence="2 3">
    <name type="scientific">Ladona fulva</name>
    <name type="common">Scarce chaser dragonfly</name>
    <name type="synonym">Libellula fulva</name>
    <dbReference type="NCBI Taxonomy" id="123851"/>
    <lineage>
        <taxon>Eukaryota</taxon>
        <taxon>Metazoa</taxon>
        <taxon>Ecdysozoa</taxon>
        <taxon>Arthropoda</taxon>
        <taxon>Hexapoda</taxon>
        <taxon>Insecta</taxon>
        <taxon>Pterygota</taxon>
        <taxon>Palaeoptera</taxon>
        <taxon>Odonata</taxon>
        <taxon>Epiprocta</taxon>
        <taxon>Anisoptera</taxon>
        <taxon>Libelluloidea</taxon>
        <taxon>Libellulidae</taxon>
        <taxon>Ladona</taxon>
    </lineage>
</organism>
<evidence type="ECO:0000256" key="1">
    <source>
        <dbReference type="SAM" id="Phobius"/>
    </source>
</evidence>
<keyword evidence="1" id="KW-0472">Membrane</keyword>
<feature type="transmembrane region" description="Helical" evidence="1">
    <location>
        <begin position="59"/>
        <end position="81"/>
    </location>
</feature>
<reference evidence="2" key="2">
    <citation type="submission" date="2017-10" db="EMBL/GenBank/DDBJ databases">
        <title>Ladona fulva Genome sequencing and assembly.</title>
        <authorList>
            <person name="Murali S."/>
            <person name="Richards S."/>
            <person name="Bandaranaike D."/>
            <person name="Bellair M."/>
            <person name="Blankenburg K."/>
            <person name="Chao H."/>
            <person name="Dinh H."/>
            <person name="Doddapaneni H."/>
            <person name="Dugan-Rocha S."/>
            <person name="Elkadiri S."/>
            <person name="Gnanaolivu R."/>
            <person name="Hernandez B."/>
            <person name="Skinner E."/>
            <person name="Javaid M."/>
            <person name="Lee S."/>
            <person name="Li M."/>
            <person name="Ming W."/>
            <person name="Munidasa M."/>
            <person name="Muniz J."/>
            <person name="Nguyen L."/>
            <person name="Hughes D."/>
            <person name="Osuji N."/>
            <person name="Pu L.-L."/>
            <person name="Puazo M."/>
            <person name="Qu C."/>
            <person name="Quiroz J."/>
            <person name="Raj R."/>
            <person name="Weissenberger G."/>
            <person name="Xin Y."/>
            <person name="Zou X."/>
            <person name="Han Y."/>
            <person name="Worley K."/>
            <person name="Muzny D."/>
            <person name="Gibbs R."/>
        </authorList>
    </citation>
    <scope>NUCLEOTIDE SEQUENCE</scope>
    <source>
        <strain evidence="2">Sampled in the wild</strain>
    </source>
</reference>
<accession>A0A8K0JYI9</accession>
<protein>
    <submittedName>
        <fullName evidence="2">Uncharacterized protein</fullName>
    </submittedName>
</protein>
<keyword evidence="1" id="KW-0812">Transmembrane</keyword>
<gene>
    <name evidence="2" type="ORF">J437_LFUL000018</name>
</gene>
<dbReference type="Proteomes" id="UP000792457">
    <property type="component" value="Unassembled WGS sequence"/>
</dbReference>
<evidence type="ECO:0000313" key="3">
    <source>
        <dbReference type="Proteomes" id="UP000792457"/>
    </source>
</evidence>
<proteinExistence type="predicted"/>
<comment type="caution">
    <text evidence="2">The sequence shown here is derived from an EMBL/GenBank/DDBJ whole genome shotgun (WGS) entry which is preliminary data.</text>
</comment>